<dbReference type="GO" id="GO:0003676">
    <property type="term" value="F:nucleic acid binding"/>
    <property type="evidence" value="ECO:0007669"/>
    <property type="project" value="InterPro"/>
</dbReference>
<dbReference type="PANTHER" id="PTHR46564">
    <property type="entry name" value="TRANSPOSASE"/>
    <property type="match status" value="1"/>
</dbReference>
<dbReference type="InterPro" id="IPR012337">
    <property type="entry name" value="RNaseH-like_sf"/>
</dbReference>
<reference evidence="2" key="2">
    <citation type="journal article" date="2023" name="IMA Fungus">
        <title>Comparative genomic study of the Penicillium genus elucidates a diverse pangenome and 15 lateral gene transfer events.</title>
        <authorList>
            <person name="Petersen C."/>
            <person name="Sorensen T."/>
            <person name="Nielsen M.R."/>
            <person name="Sondergaard T.E."/>
            <person name="Sorensen J.L."/>
            <person name="Fitzpatrick D.A."/>
            <person name="Frisvad J.C."/>
            <person name="Nielsen K.L."/>
        </authorList>
    </citation>
    <scope>NUCLEOTIDE SEQUENCE</scope>
    <source>
        <strain evidence="2">IBT 35673</strain>
    </source>
</reference>
<dbReference type="Proteomes" id="UP001147695">
    <property type="component" value="Unassembled WGS sequence"/>
</dbReference>
<dbReference type="Gene3D" id="3.30.420.10">
    <property type="entry name" value="Ribonuclease H-like superfamily/Ribonuclease H"/>
    <property type="match status" value="1"/>
</dbReference>
<dbReference type="EMBL" id="JAPZBQ010000002">
    <property type="protein sequence ID" value="KAJ5344403.1"/>
    <property type="molecule type" value="Genomic_DNA"/>
</dbReference>
<dbReference type="AlphaFoldDB" id="A0A9W9QUQ4"/>
<dbReference type="SUPFAM" id="SSF53098">
    <property type="entry name" value="Ribonuclease H-like"/>
    <property type="match status" value="1"/>
</dbReference>
<gene>
    <name evidence="2" type="ORF">N7452_002407</name>
</gene>
<evidence type="ECO:0000313" key="3">
    <source>
        <dbReference type="Proteomes" id="UP001147695"/>
    </source>
</evidence>
<sequence>MARNLQAWQRKLIMAKVAKCNERSVTNIRRNIRVFGDSRSPPVPAGQPSIITPVMLDALCDHLAEKPGLYVEEMALFLWDEFEVLPSPSSVKRALTRAGWTKRKPSREQKNRILNYEISTSISYRNLARIIWSLLMNRDVINAWDIDGLDGVILSRIFKGSTDASFFESFIEQLLQHCGKWPEPKSVLVMDNASFHHSDRIQQLCSDAGVKLLYLPPYSPDFNPIEEFFAELKAYIKKAWSTYEQNPDQGFDVFLRRCVHEVGAKQQSAEGHFRHAGITVEKA</sequence>
<organism evidence="2 3">
    <name type="scientific">Penicillium brevicompactum</name>
    <dbReference type="NCBI Taxonomy" id="5074"/>
    <lineage>
        <taxon>Eukaryota</taxon>
        <taxon>Fungi</taxon>
        <taxon>Dikarya</taxon>
        <taxon>Ascomycota</taxon>
        <taxon>Pezizomycotina</taxon>
        <taxon>Eurotiomycetes</taxon>
        <taxon>Eurotiomycetidae</taxon>
        <taxon>Eurotiales</taxon>
        <taxon>Aspergillaceae</taxon>
        <taxon>Penicillium</taxon>
    </lineage>
</organism>
<protein>
    <recommendedName>
        <fullName evidence="1">Tc1-like transposase DDE domain-containing protein</fullName>
    </recommendedName>
</protein>
<evidence type="ECO:0000259" key="1">
    <source>
        <dbReference type="Pfam" id="PF13358"/>
    </source>
</evidence>
<proteinExistence type="predicted"/>
<dbReference type="SUPFAM" id="SSF46689">
    <property type="entry name" value="Homeodomain-like"/>
    <property type="match status" value="1"/>
</dbReference>
<reference evidence="2" key="1">
    <citation type="submission" date="2022-12" db="EMBL/GenBank/DDBJ databases">
        <authorList>
            <person name="Petersen C."/>
        </authorList>
    </citation>
    <scope>NUCLEOTIDE SEQUENCE</scope>
    <source>
        <strain evidence="2">IBT 35673</strain>
    </source>
</reference>
<accession>A0A9W9QUQ4</accession>
<dbReference type="PANTHER" id="PTHR46564:SF1">
    <property type="entry name" value="TRANSPOSASE"/>
    <property type="match status" value="1"/>
</dbReference>
<comment type="caution">
    <text evidence="2">The sequence shown here is derived from an EMBL/GenBank/DDBJ whole genome shotgun (WGS) entry which is preliminary data.</text>
</comment>
<dbReference type="InterPro" id="IPR036397">
    <property type="entry name" value="RNaseH_sf"/>
</dbReference>
<name>A0A9W9QUQ4_PENBR</name>
<evidence type="ECO:0000313" key="2">
    <source>
        <dbReference type="EMBL" id="KAJ5344403.1"/>
    </source>
</evidence>
<dbReference type="InterPro" id="IPR038717">
    <property type="entry name" value="Tc1-like_DDE_dom"/>
</dbReference>
<feature type="domain" description="Tc1-like transposase DDE" evidence="1">
    <location>
        <begin position="156"/>
        <end position="241"/>
    </location>
</feature>
<dbReference type="Pfam" id="PF13358">
    <property type="entry name" value="DDE_3"/>
    <property type="match status" value="1"/>
</dbReference>
<dbReference type="InterPro" id="IPR009057">
    <property type="entry name" value="Homeodomain-like_sf"/>
</dbReference>